<feature type="chain" id="PRO_5045812826" evidence="1">
    <location>
        <begin position="19"/>
        <end position="155"/>
    </location>
</feature>
<dbReference type="Proteomes" id="UP001606210">
    <property type="component" value="Unassembled WGS sequence"/>
</dbReference>
<protein>
    <submittedName>
        <fullName evidence="2">DUF4124 domain-containing protein</fullName>
    </submittedName>
</protein>
<dbReference type="RefSeq" id="WP_394478415.1">
    <property type="nucleotide sequence ID" value="NZ_JBIGHV010000003.1"/>
</dbReference>
<proteinExistence type="predicted"/>
<sequence>MKLLSLLTLLLCTTVATAQTLPKASRTVYKCEEGGKVNYSDSPCLGATKVDVEPTRGLNKSSGRELQGQDVRNERLREGMAEAIKPLTGMNAQQVDQFGRRQRLSPEAQRQCRALDRELPMAEAAEDAAKVGAELKAAQKRLLDARTAYRKLGCD</sequence>
<gene>
    <name evidence="2" type="ORF">ACG00Y_10170</name>
</gene>
<reference evidence="2 3" key="1">
    <citation type="submission" date="2024-08" db="EMBL/GenBank/DDBJ databases">
        <authorList>
            <person name="Lu H."/>
        </authorList>
    </citation>
    <scope>NUCLEOTIDE SEQUENCE [LARGE SCALE GENOMIC DNA]</scope>
    <source>
        <strain evidence="2 3">LYH14W</strain>
    </source>
</reference>
<organism evidence="2 3">
    <name type="scientific">Pelomonas parva</name>
    <dbReference type="NCBI Taxonomy" id="3299032"/>
    <lineage>
        <taxon>Bacteria</taxon>
        <taxon>Pseudomonadati</taxon>
        <taxon>Pseudomonadota</taxon>
        <taxon>Betaproteobacteria</taxon>
        <taxon>Burkholderiales</taxon>
        <taxon>Sphaerotilaceae</taxon>
        <taxon>Roseateles</taxon>
    </lineage>
</organism>
<comment type="caution">
    <text evidence="2">The sequence shown here is derived from an EMBL/GenBank/DDBJ whole genome shotgun (WGS) entry which is preliminary data.</text>
</comment>
<evidence type="ECO:0000313" key="3">
    <source>
        <dbReference type="Proteomes" id="UP001606210"/>
    </source>
</evidence>
<evidence type="ECO:0000256" key="1">
    <source>
        <dbReference type="SAM" id="SignalP"/>
    </source>
</evidence>
<keyword evidence="3" id="KW-1185">Reference proteome</keyword>
<dbReference type="EMBL" id="JBIGHV010000003">
    <property type="protein sequence ID" value="MFG6430280.1"/>
    <property type="molecule type" value="Genomic_DNA"/>
</dbReference>
<accession>A0ABW7F197</accession>
<name>A0ABW7F197_9BURK</name>
<evidence type="ECO:0000313" key="2">
    <source>
        <dbReference type="EMBL" id="MFG6430280.1"/>
    </source>
</evidence>
<keyword evidence="1" id="KW-0732">Signal</keyword>
<feature type="signal peptide" evidence="1">
    <location>
        <begin position="1"/>
        <end position="18"/>
    </location>
</feature>